<evidence type="ECO:0000313" key="2">
    <source>
        <dbReference type="Proteomes" id="UP001595722"/>
    </source>
</evidence>
<dbReference type="Proteomes" id="UP001595722">
    <property type="component" value="Unassembled WGS sequence"/>
</dbReference>
<dbReference type="RefSeq" id="WP_376865198.1">
    <property type="nucleotide sequence ID" value="NZ_JBHRYB010000005.1"/>
</dbReference>
<dbReference type="EMBL" id="JBHRYB010000005">
    <property type="protein sequence ID" value="MFC3679493.1"/>
    <property type="molecule type" value="Genomic_DNA"/>
</dbReference>
<comment type="caution">
    <text evidence="1">The sequence shown here is derived from an EMBL/GenBank/DDBJ whole genome shotgun (WGS) entry which is preliminary data.</text>
</comment>
<proteinExistence type="predicted"/>
<sequence length="103" mass="12177">MEPANQLTITSLSDGWRDKDNVLLHACFQLLKDCVEQEHLLDGNTDWQANPEHSKAFDELTFLYQWWIQRDKGADDCGVAEPQYQLENEMLHRLINVRWAMWT</sequence>
<organism evidence="1 2">
    <name type="scientific">Bacterioplanoides pacificum</name>
    <dbReference type="NCBI Taxonomy" id="1171596"/>
    <lineage>
        <taxon>Bacteria</taxon>
        <taxon>Pseudomonadati</taxon>
        <taxon>Pseudomonadota</taxon>
        <taxon>Gammaproteobacteria</taxon>
        <taxon>Oceanospirillales</taxon>
        <taxon>Oceanospirillaceae</taxon>
        <taxon>Bacterioplanoides</taxon>
    </lineage>
</organism>
<evidence type="ECO:0000313" key="1">
    <source>
        <dbReference type="EMBL" id="MFC3679493.1"/>
    </source>
</evidence>
<keyword evidence="2" id="KW-1185">Reference proteome</keyword>
<gene>
    <name evidence="1" type="ORF">ACFOMG_05120</name>
</gene>
<protein>
    <submittedName>
        <fullName evidence="1">Uncharacterized protein</fullName>
    </submittedName>
</protein>
<name>A0ABV7VR90_9GAMM</name>
<accession>A0ABV7VR90</accession>
<reference evidence="2" key="1">
    <citation type="journal article" date="2019" name="Int. J. Syst. Evol. Microbiol.">
        <title>The Global Catalogue of Microorganisms (GCM) 10K type strain sequencing project: providing services to taxonomists for standard genome sequencing and annotation.</title>
        <authorList>
            <consortium name="The Broad Institute Genomics Platform"/>
            <consortium name="The Broad Institute Genome Sequencing Center for Infectious Disease"/>
            <person name="Wu L."/>
            <person name="Ma J."/>
        </authorList>
    </citation>
    <scope>NUCLEOTIDE SEQUENCE [LARGE SCALE GENOMIC DNA]</scope>
    <source>
        <strain evidence="2">KCTC 42424</strain>
    </source>
</reference>